<gene>
    <name evidence="1" type="ORF">ACOLOM_LOCUS11331</name>
</gene>
<evidence type="ECO:0000313" key="2">
    <source>
        <dbReference type="Proteomes" id="UP000789525"/>
    </source>
</evidence>
<organism evidence="1 2">
    <name type="scientific">Acaulospora colombiana</name>
    <dbReference type="NCBI Taxonomy" id="27376"/>
    <lineage>
        <taxon>Eukaryota</taxon>
        <taxon>Fungi</taxon>
        <taxon>Fungi incertae sedis</taxon>
        <taxon>Mucoromycota</taxon>
        <taxon>Glomeromycotina</taxon>
        <taxon>Glomeromycetes</taxon>
        <taxon>Diversisporales</taxon>
        <taxon>Acaulosporaceae</taxon>
        <taxon>Acaulospora</taxon>
    </lineage>
</organism>
<reference evidence="1" key="1">
    <citation type="submission" date="2021-06" db="EMBL/GenBank/DDBJ databases">
        <authorList>
            <person name="Kallberg Y."/>
            <person name="Tangrot J."/>
            <person name="Rosling A."/>
        </authorList>
    </citation>
    <scope>NUCLEOTIDE SEQUENCE</scope>
    <source>
        <strain evidence="1">CL356</strain>
    </source>
</reference>
<accession>A0ACA9PVA1</accession>
<evidence type="ECO:0000313" key="1">
    <source>
        <dbReference type="EMBL" id="CAG8725232.1"/>
    </source>
</evidence>
<dbReference type="EMBL" id="CAJVPT010040353">
    <property type="protein sequence ID" value="CAG8725232.1"/>
    <property type="molecule type" value="Genomic_DNA"/>
</dbReference>
<name>A0ACA9PVA1_9GLOM</name>
<dbReference type="Proteomes" id="UP000789525">
    <property type="component" value="Unassembled WGS sequence"/>
</dbReference>
<feature type="non-terminal residue" evidence="1">
    <location>
        <position position="1"/>
    </location>
</feature>
<protein>
    <submittedName>
        <fullName evidence="1">14828_t:CDS:1</fullName>
    </submittedName>
</protein>
<sequence>RIQKKLKSIHLSGNEFLKHFYLTSNSTNKEKIEKHKRMKEKLRSTLKKIDSLHKLRQETEDETSTPPPPNTSNTPRQHVSDDVWRESLKIAREMVNPLRISIMKALGLPLEQDQNGVKAIAQKISANRDMSQPVIVTSRDAKNDGSHQKVIARDNNKNSSDQRVRVPSIRDPKTNQSSQRAPPVRDATNDVGSRKLVRDSKTESQMPRTNGEIKQKRPDASRASLVSSSAGHVAQGQSNHQTTRSMGSRQHETAREVARSSYSSVNETPRASSNRVSNGSTKLTLTSNQESLKHASSTREAHKSSSSTRVTLNVNRDGPPSQAQRREQPQPQSTNRIILKGIKTAKTPSGSSSTQNSQTVSKAGVKRKR</sequence>
<proteinExistence type="predicted"/>
<keyword evidence="2" id="KW-1185">Reference proteome</keyword>
<comment type="caution">
    <text evidence="1">The sequence shown here is derived from an EMBL/GenBank/DDBJ whole genome shotgun (WGS) entry which is preliminary data.</text>
</comment>